<dbReference type="Pfam" id="PF04828">
    <property type="entry name" value="GFA"/>
    <property type="match status" value="1"/>
</dbReference>
<dbReference type="Proteomes" id="UP001595704">
    <property type="component" value="Unassembled WGS sequence"/>
</dbReference>
<evidence type="ECO:0000256" key="2">
    <source>
        <dbReference type="ARBA" id="ARBA00022723"/>
    </source>
</evidence>
<evidence type="ECO:0000259" key="5">
    <source>
        <dbReference type="PROSITE" id="PS51891"/>
    </source>
</evidence>
<keyword evidence="4" id="KW-0456">Lyase</keyword>
<dbReference type="Gene3D" id="3.90.1590.10">
    <property type="entry name" value="glutathione-dependent formaldehyde- activating enzyme (gfa)"/>
    <property type="match status" value="1"/>
</dbReference>
<keyword evidence="3" id="KW-0862">Zinc</keyword>
<dbReference type="SUPFAM" id="SSF51316">
    <property type="entry name" value="Mss4-like"/>
    <property type="match status" value="1"/>
</dbReference>
<evidence type="ECO:0000313" key="6">
    <source>
        <dbReference type="EMBL" id="MFC3638938.1"/>
    </source>
</evidence>
<dbReference type="PANTHER" id="PTHR33337:SF40">
    <property type="entry name" value="CENP-V_GFA DOMAIN-CONTAINING PROTEIN-RELATED"/>
    <property type="match status" value="1"/>
</dbReference>
<dbReference type="InterPro" id="IPR011057">
    <property type="entry name" value="Mss4-like_sf"/>
</dbReference>
<keyword evidence="7" id="KW-1185">Reference proteome</keyword>
<evidence type="ECO:0000256" key="3">
    <source>
        <dbReference type="ARBA" id="ARBA00022833"/>
    </source>
</evidence>
<organism evidence="6 7">
    <name type="scientific">Camelimonas fluminis</name>
    <dbReference type="NCBI Taxonomy" id="1576911"/>
    <lineage>
        <taxon>Bacteria</taxon>
        <taxon>Pseudomonadati</taxon>
        <taxon>Pseudomonadota</taxon>
        <taxon>Alphaproteobacteria</taxon>
        <taxon>Hyphomicrobiales</taxon>
        <taxon>Chelatococcaceae</taxon>
        <taxon>Camelimonas</taxon>
    </lineage>
</organism>
<gene>
    <name evidence="6" type="ORF">ACFONL_16480</name>
</gene>
<dbReference type="RefSeq" id="WP_191320224.1">
    <property type="nucleotide sequence ID" value="NZ_BNCG01000015.1"/>
</dbReference>
<reference evidence="7" key="1">
    <citation type="journal article" date="2019" name="Int. J. Syst. Evol. Microbiol.">
        <title>The Global Catalogue of Microorganisms (GCM) 10K type strain sequencing project: providing services to taxonomists for standard genome sequencing and annotation.</title>
        <authorList>
            <consortium name="The Broad Institute Genomics Platform"/>
            <consortium name="The Broad Institute Genome Sequencing Center for Infectious Disease"/>
            <person name="Wu L."/>
            <person name="Ma J."/>
        </authorList>
    </citation>
    <scope>NUCLEOTIDE SEQUENCE [LARGE SCALE GENOMIC DNA]</scope>
    <source>
        <strain evidence="7">KCTC 42282</strain>
    </source>
</reference>
<comment type="similarity">
    <text evidence="1">Belongs to the Gfa family.</text>
</comment>
<keyword evidence="2" id="KW-0479">Metal-binding</keyword>
<dbReference type="PROSITE" id="PS51891">
    <property type="entry name" value="CENP_V_GFA"/>
    <property type="match status" value="1"/>
</dbReference>
<sequence>MEGGCNCGAIRYRIEGEPAVVAACHCQRCRRQSGSMYSVNLVVSPSAFTMEGQPKVFEDRDTTSGEPVFREFCGDCGSPIRSILGSNADIIAVKAGTLDDPDPYAPALHVFTRSRVAWVEIPEGTPQFDANPG</sequence>
<dbReference type="InterPro" id="IPR006913">
    <property type="entry name" value="CENP-V/GFA"/>
</dbReference>
<evidence type="ECO:0000256" key="4">
    <source>
        <dbReference type="ARBA" id="ARBA00023239"/>
    </source>
</evidence>
<feature type="domain" description="CENP-V/GFA" evidence="5">
    <location>
        <begin position="1"/>
        <end position="105"/>
    </location>
</feature>
<dbReference type="EMBL" id="JBHRYC010000082">
    <property type="protein sequence ID" value="MFC3638938.1"/>
    <property type="molecule type" value="Genomic_DNA"/>
</dbReference>
<name>A0ABV7UKW4_9HYPH</name>
<accession>A0ABV7UKW4</accession>
<dbReference type="PANTHER" id="PTHR33337">
    <property type="entry name" value="GFA DOMAIN-CONTAINING PROTEIN"/>
    <property type="match status" value="1"/>
</dbReference>
<comment type="caution">
    <text evidence="6">The sequence shown here is derived from an EMBL/GenBank/DDBJ whole genome shotgun (WGS) entry which is preliminary data.</text>
</comment>
<evidence type="ECO:0000256" key="1">
    <source>
        <dbReference type="ARBA" id="ARBA00005495"/>
    </source>
</evidence>
<protein>
    <submittedName>
        <fullName evidence="6">GFA family protein</fullName>
    </submittedName>
</protein>
<evidence type="ECO:0000313" key="7">
    <source>
        <dbReference type="Proteomes" id="UP001595704"/>
    </source>
</evidence>
<proteinExistence type="inferred from homology"/>